<dbReference type="AlphaFoldDB" id="A0A4Q2DG54"/>
<accession>A0A4Q2DG54</accession>
<feature type="signal peptide" evidence="1">
    <location>
        <begin position="1"/>
        <end position="25"/>
    </location>
</feature>
<dbReference type="Proteomes" id="UP000290288">
    <property type="component" value="Unassembled WGS sequence"/>
</dbReference>
<name>A0A4Q2DG54_9AGAR</name>
<gene>
    <name evidence="2" type="ORF">EST38_g7043</name>
</gene>
<protein>
    <submittedName>
        <fullName evidence="2">Uncharacterized protein</fullName>
    </submittedName>
</protein>
<proteinExistence type="predicted"/>
<evidence type="ECO:0000313" key="3">
    <source>
        <dbReference type="Proteomes" id="UP000290288"/>
    </source>
</evidence>
<sequence>MLLLSANYYFFLPVLLAWTCLSVTASPFSPQAFFPASKAAVDAISVGWAHAQSLPFEVILSNAKEKGIVIAESALKDVADKHPDIANQVQQFQGHINKIVGHAKDLERELAKNNIDLMVVHDHLTREAANIVEILQTEFDQPCQMKWTKEPATGIR</sequence>
<keyword evidence="3" id="KW-1185">Reference proteome</keyword>
<dbReference type="EMBL" id="SDEE01000239">
    <property type="protein sequence ID" value="RXW18810.1"/>
    <property type="molecule type" value="Genomic_DNA"/>
</dbReference>
<feature type="chain" id="PRO_5020343141" evidence="1">
    <location>
        <begin position="26"/>
        <end position="156"/>
    </location>
</feature>
<reference evidence="2 3" key="1">
    <citation type="submission" date="2019-01" db="EMBL/GenBank/DDBJ databases">
        <title>Draft genome sequence of Psathyrella aberdarensis IHI B618.</title>
        <authorList>
            <person name="Buettner E."/>
            <person name="Kellner H."/>
        </authorList>
    </citation>
    <scope>NUCLEOTIDE SEQUENCE [LARGE SCALE GENOMIC DNA]</scope>
    <source>
        <strain evidence="2 3">IHI B618</strain>
    </source>
</reference>
<evidence type="ECO:0000313" key="2">
    <source>
        <dbReference type="EMBL" id="RXW18810.1"/>
    </source>
</evidence>
<evidence type="ECO:0000256" key="1">
    <source>
        <dbReference type="SAM" id="SignalP"/>
    </source>
</evidence>
<keyword evidence="1" id="KW-0732">Signal</keyword>
<comment type="caution">
    <text evidence="2">The sequence shown here is derived from an EMBL/GenBank/DDBJ whole genome shotgun (WGS) entry which is preliminary data.</text>
</comment>
<organism evidence="2 3">
    <name type="scientific">Candolleomyces aberdarensis</name>
    <dbReference type="NCBI Taxonomy" id="2316362"/>
    <lineage>
        <taxon>Eukaryota</taxon>
        <taxon>Fungi</taxon>
        <taxon>Dikarya</taxon>
        <taxon>Basidiomycota</taxon>
        <taxon>Agaricomycotina</taxon>
        <taxon>Agaricomycetes</taxon>
        <taxon>Agaricomycetidae</taxon>
        <taxon>Agaricales</taxon>
        <taxon>Agaricineae</taxon>
        <taxon>Psathyrellaceae</taxon>
        <taxon>Candolleomyces</taxon>
    </lineage>
</organism>
<dbReference type="OrthoDB" id="440424at2759"/>